<evidence type="ECO:0000313" key="1">
    <source>
        <dbReference type="EMBL" id="MBG2881249.1"/>
    </source>
</evidence>
<proteinExistence type="predicted"/>
<name>A0ABS0IYY4_9GAMM</name>
<sequence length="105" mass="11899">MSNNYDLIAEAIKNKKQVIAMYKGKLREMCPHVLGRKNGREQALFYQFGGESSSSTIIPGSESNWRCIQLDGLTNVSLRDGDWHTADNHSRNQTCVDDIDFEVSF</sequence>
<keyword evidence="2" id="KW-1185">Reference proteome</keyword>
<reference evidence="1 2" key="1">
    <citation type="submission" date="2020-11" db="EMBL/GenBank/DDBJ databases">
        <title>Enhanced detection system for hospital associated transmission using whole genome sequencing surveillance.</title>
        <authorList>
            <person name="Harrison L.H."/>
            <person name="Van Tyne D."/>
            <person name="Marsh J.W."/>
            <person name="Griffith M.P."/>
            <person name="Snyder D.J."/>
            <person name="Cooper V.S."/>
            <person name="Mustapha M."/>
        </authorList>
    </citation>
    <scope>NUCLEOTIDE SEQUENCE [LARGE SCALE GENOMIC DNA]</scope>
    <source>
        <strain evidence="1 2">PR00075</strain>
    </source>
</reference>
<dbReference type="EMBL" id="JADSJP010000067">
    <property type="protein sequence ID" value="MBG2881249.1"/>
    <property type="molecule type" value="Genomic_DNA"/>
</dbReference>
<dbReference type="RefSeq" id="WP_196568832.1">
    <property type="nucleotide sequence ID" value="NZ_JADRYY010000055.1"/>
</dbReference>
<accession>A0ABS0IYY4</accession>
<protein>
    <submittedName>
        <fullName evidence="1">Uncharacterized protein</fullName>
    </submittedName>
</protein>
<evidence type="ECO:0000313" key="2">
    <source>
        <dbReference type="Proteomes" id="UP000614721"/>
    </source>
</evidence>
<gene>
    <name evidence="1" type="ORF">I4902_18565</name>
</gene>
<organism evidence="1 2">
    <name type="scientific">Proteus alimentorum</name>
    <dbReference type="NCBI Taxonomy" id="1973495"/>
    <lineage>
        <taxon>Bacteria</taxon>
        <taxon>Pseudomonadati</taxon>
        <taxon>Pseudomonadota</taxon>
        <taxon>Gammaproteobacteria</taxon>
        <taxon>Enterobacterales</taxon>
        <taxon>Morganellaceae</taxon>
        <taxon>Proteus</taxon>
    </lineage>
</organism>
<dbReference type="Proteomes" id="UP000614721">
    <property type="component" value="Unassembled WGS sequence"/>
</dbReference>
<comment type="caution">
    <text evidence="1">The sequence shown here is derived from an EMBL/GenBank/DDBJ whole genome shotgun (WGS) entry which is preliminary data.</text>
</comment>